<sequence>MSVATYTAYSSEPAFPRRALTRSIQTQNPDKVIHDIKHISREIARRFKAWSGSLHPGPLQNGITRDLAPERASLFVIKNYEYEEVFTKKPSAISQDEIYGLFFGAVELPPQPSLRIPKPTLRPVPVREVTHHIAYDADASNQITRIVHPIHLPIRRATGKPPAHHRKGVSVKDAAYLIQVPHLESRSLHVEPVAQEYEMERRYSPFILAIMALQRDGYQSHQPVPLCLDARLTLQFTVRVGDGHQLVSVRHLKWAGDYPVGTKLIKRAVVNGDGLRLQAFQNSLNAAFASKRKFSWLTGTPIIHENHQFLDPSPTTERPAKQFLYTAPIRQWDSKLTSTPRTTIRRRIQFRSPLVKVIDPEGELENVSQNPRQAQLILNCTFRKLLRTGLSLFEL</sequence>
<dbReference type="Proteomes" id="UP000054097">
    <property type="component" value="Unassembled WGS sequence"/>
</dbReference>
<accession>A0A0C3AZR0</accession>
<dbReference type="AlphaFoldDB" id="A0A0C3AZR0"/>
<proteinExistence type="predicted"/>
<protein>
    <submittedName>
        <fullName evidence="1">Uncharacterized protein</fullName>
    </submittedName>
</protein>
<gene>
    <name evidence="1" type="ORF">M408DRAFT_26241</name>
</gene>
<evidence type="ECO:0000313" key="1">
    <source>
        <dbReference type="EMBL" id="KIM25464.1"/>
    </source>
</evidence>
<evidence type="ECO:0000313" key="2">
    <source>
        <dbReference type="Proteomes" id="UP000054097"/>
    </source>
</evidence>
<organism evidence="1 2">
    <name type="scientific">Serendipita vermifera MAFF 305830</name>
    <dbReference type="NCBI Taxonomy" id="933852"/>
    <lineage>
        <taxon>Eukaryota</taxon>
        <taxon>Fungi</taxon>
        <taxon>Dikarya</taxon>
        <taxon>Basidiomycota</taxon>
        <taxon>Agaricomycotina</taxon>
        <taxon>Agaricomycetes</taxon>
        <taxon>Sebacinales</taxon>
        <taxon>Serendipitaceae</taxon>
        <taxon>Serendipita</taxon>
    </lineage>
</organism>
<dbReference type="EMBL" id="KN824314">
    <property type="protein sequence ID" value="KIM25464.1"/>
    <property type="molecule type" value="Genomic_DNA"/>
</dbReference>
<dbReference type="HOGENOM" id="CLU_698612_0_0_1"/>
<reference evidence="1 2" key="1">
    <citation type="submission" date="2014-04" db="EMBL/GenBank/DDBJ databases">
        <authorList>
            <consortium name="DOE Joint Genome Institute"/>
            <person name="Kuo A."/>
            <person name="Zuccaro A."/>
            <person name="Kohler A."/>
            <person name="Nagy L.G."/>
            <person name="Floudas D."/>
            <person name="Copeland A."/>
            <person name="Barry K.W."/>
            <person name="Cichocki N."/>
            <person name="Veneault-Fourrey C."/>
            <person name="LaButti K."/>
            <person name="Lindquist E.A."/>
            <person name="Lipzen A."/>
            <person name="Lundell T."/>
            <person name="Morin E."/>
            <person name="Murat C."/>
            <person name="Sun H."/>
            <person name="Tunlid A."/>
            <person name="Henrissat B."/>
            <person name="Grigoriev I.V."/>
            <person name="Hibbett D.S."/>
            <person name="Martin F."/>
            <person name="Nordberg H.P."/>
            <person name="Cantor M.N."/>
            <person name="Hua S.X."/>
        </authorList>
    </citation>
    <scope>NUCLEOTIDE SEQUENCE [LARGE SCALE GENOMIC DNA]</scope>
    <source>
        <strain evidence="1 2">MAFF 305830</strain>
    </source>
</reference>
<name>A0A0C3AZR0_SERVB</name>
<reference evidence="2" key="2">
    <citation type="submission" date="2015-01" db="EMBL/GenBank/DDBJ databases">
        <title>Evolutionary Origins and Diversification of the Mycorrhizal Mutualists.</title>
        <authorList>
            <consortium name="DOE Joint Genome Institute"/>
            <consortium name="Mycorrhizal Genomics Consortium"/>
            <person name="Kohler A."/>
            <person name="Kuo A."/>
            <person name="Nagy L.G."/>
            <person name="Floudas D."/>
            <person name="Copeland A."/>
            <person name="Barry K.W."/>
            <person name="Cichocki N."/>
            <person name="Veneault-Fourrey C."/>
            <person name="LaButti K."/>
            <person name="Lindquist E.A."/>
            <person name="Lipzen A."/>
            <person name="Lundell T."/>
            <person name="Morin E."/>
            <person name="Murat C."/>
            <person name="Riley R."/>
            <person name="Ohm R."/>
            <person name="Sun H."/>
            <person name="Tunlid A."/>
            <person name="Henrissat B."/>
            <person name="Grigoriev I.V."/>
            <person name="Hibbett D.S."/>
            <person name="Martin F."/>
        </authorList>
    </citation>
    <scope>NUCLEOTIDE SEQUENCE [LARGE SCALE GENOMIC DNA]</scope>
    <source>
        <strain evidence="2">MAFF 305830</strain>
    </source>
</reference>
<keyword evidence="2" id="KW-1185">Reference proteome</keyword>